<organism evidence="2 3">
    <name type="scientific">Burkholderia cenocepacia (strain ATCC BAA-245 / DSM 16553 / LMG 16656 / NCTC 13227 / J2315 / CF5610)</name>
    <name type="common">Burkholderia cepacia (strain J2315)</name>
    <dbReference type="NCBI Taxonomy" id="216591"/>
    <lineage>
        <taxon>Bacteria</taxon>
        <taxon>Pseudomonadati</taxon>
        <taxon>Pseudomonadota</taxon>
        <taxon>Betaproteobacteria</taxon>
        <taxon>Burkholderiales</taxon>
        <taxon>Burkholderiaceae</taxon>
        <taxon>Burkholderia</taxon>
        <taxon>Burkholderia cepacia complex</taxon>
    </lineage>
</organism>
<feature type="coiled-coil region" evidence="1">
    <location>
        <begin position="158"/>
        <end position="199"/>
    </location>
</feature>
<accession>B4EB54</accession>
<proteinExistence type="predicted"/>
<dbReference type="EMBL" id="AM747720">
    <property type="protein sequence ID" value="CAR53269.1"/>
    <property type="molecule type" value="Genomic_DNA"/>
</dbReference>
<keyword evidence="3" id="KW-1185">Reference proteome</keyword>
<reference evidence="2 3" key="1">
    <citation type="journal article" date="2009" name="J. Bacteriol.">
        <title>The genome of Burkholderia cenocepacia J2315, an epidemic pathogen of cystic fibrosis patients.</title>
        <authorList>
            <person name="Holden M.T."/>
            <person name="Seth-Smith H.M."/>
            <person name="Crossman L.C."/>
            <person name="Sebaihia M."/>
            <person name="Bentley S.D."/>
            <person name="Cerdeno-Tarraga A.M."/>
            <person name="Thomson N.R."/>
            <person name="Bason N."/>
            <person name="Quail M.A."/>
            <person name="Sharp S."/>
            <person name="Cherevach I."/>
            <person name="Churcher C."/>
            <person name="Goodhead I."/>
            <person name="Hauser H."/>
            <person name="Holroyd N."/>
            <person name="Mungall K."/>
            <person name="Scott P."/>
            <person name="Walker D."/>
            <person name="White B."/>
            <person name="Rose H."/>
            <person name="Iversen P."/>
            <person name="Mil-Homens D."/>
            <person name="Rocha E.P."/>
            <person name="Fialho A.M."/>
            <person name="Baldwin A."/>
            <person name="Dowson C."/>
            <person name="Barrell B.G."/>
            <person name="Govan J.R."/>
            <person name="Vandamme P."/>
            <person name="Hart C.A."/>
            <person name="Mahenthiralingam E."/>
            <person name="Parkhill J."/>
        </authorList>
    </citation>
    <scope>NUCLEOTIDE SEQUENCE [LARGE SCALE GENOMIC DNA]</scope>
    <source>
        <strain evidence="3">ATCC BAA-245 / DSM 16553 / LMG 16656 / NCTC 13227 / J2315 / CF5610</strain>
    </source>
</reference>
<keyword evidence="1" id="KW-0175">Coiled coil</keyword>
<dbReference type="HOGENOM" id="CLU_857052_0_0_4"/>
<dbReference type="Proteomes" id="UP000001035">
    <property type="component" value="Chromosome 1"/>
</dbReference>
<gene>
    <name evidence="2" type="ORF">BCAL2962b</name>
</gene>
<dbReference type="AlphaFoldDB" id="B4EB54"/>
<evidence type="ECO:0000256" key="1">
    <source>
        <dbReference type="SAM" id="Coils"/>
    </source>
</evidence>
<dbReference type="BioCyc" id="BCEN216591:G1G1V-3274-MONOMER"/>
<evidence type="ECO:0000313" key="3">
    <source>
        <dbReference type="Proteomes" id="UP000001035"/>
    </source>
</evidence>
<dbReference type="KEGG" id="bcj:BCAL2962b"/>
<sequence length="324" mass="36714">MTFRSSEYDQLGFKADEIYPFLERHGVKLPRQGGVSAPTDERPAQREFPGWKRVMSVLPYLSLSEAAHAFADVDPHASGYKSDDEEAEIHRWRTVLSRALYATDSGDRLEAESEGGDTPDWYIKPANLAAWCARKGLECPLPASTALPSTCFESLDHLRAIETERDAKRAENDRLRTEIARLSERIVGKNREIASLERTIVRNSLLASARQEDLERRLADATAMRSNHPPRLDQTSGGSMSREIDELKALVPPQPMWLMEISIAVQRRYWGDNWKADDRDTWASQADILEWLKQTYPTLSEAQRKAVELVACPVDRNPAAKRQP</sequence>
<protein>
    <submittedName>
        <fullName evidence="2">Uncharacterized protein</fullName>
    </submittedName>
</protein>
<dbReference type="RefSeq" id="WP_012492868.1">
    <property type="nucleotide sequence ID" value="NC_011000.1"/>
</dbReference>
<evidence type="ECO:0000313" key="2">
    <source>
        <dbReference type="EMBL" id="CAR53269.1"/>
    </source>
</evidence>
<name>B4EB54_BURCJ</name>